<proteinExistence type="predicted"/>
<protein>
    <submittedName>
        <fullName evidence="1">Uncharacterized protein</fullName>
    </submittedName>
</protein>
<gene>
    <name evidence="1" type="ORF">HD842_001026</name>
</gene>
<reference evidence="1 2" key="1">
    <citation type="submission" date="2020-08" db="EMBL/GenBank/DDBJ databases">
        <title>The Agave Microbiome: Exploring the role of microbial communities in plant adaptations to desert environments.</title>
        <authorList>
            <person name="Partida-Martinez L.P."/>
        </authorList>
    </citation>
    <scope>NUCLEOTIDE SEQUENCE [LARGE SCALE GENOMIC DNA]</scope>
    <source>
        <strain evidence="1 2">AT3.2</strain>
    </source>
</reference>
<name>A0A7W9WY12_9BURK</name>
<sequence>MVTLKHEAVNLPRTVVKDAFSQLNSELLQMGN</sequence>
<comment type="caution">
    <text evidence="1">The sequence shown here is derived from an EMBL/GenBank/DDBJ whole genome shotgun (WGS) entry which is preliminary data.</text>
</comment>
<dbReference type="Proteomes" id="UP000540787">
    <property type="component" value="Unassembled WGS sequence"/>
</dbReference>
<keyword evidence="2" id="KW-1185">Reference proteome</keyword>
<dbReference type="AlphaFoldDB" id="A0A7W9WY12"/>
<evidence type="ECO:0000313" key="1">
    <source>
        <dbReference type="EMBL" id="MBB6132915.1"/>
    </source>
</evidence>
<organism evidence="1 2">
    <name type="scientific">Massilia aurea</name>
    <dbReference type="NCBI Taxonomy" id="373040"/>
    <lineage>
        <taxon>Bacteria</taxon>
        <taxon>Pseudomonadati</taxon>
        <taxon>Pseudomonadota</taxon>
        <taxon>Betaproteobacteria</taxon>
        <taxon>Burkholderiales</taxon>
        <taxon>Oxalobacteraceae</taxon>
        <taxon>Telluria group</taxon>
        <taxon>Massilia</taxon>
    </lineage>
</organism>
<evidence type="ECO:0000313" key="2">
    <source>
        <dbReference type="Proteomes" id="UP000540787"/>
    </source>
</evidence>
<accession>A0A7W9WY12</accession>
<dbReference type="EMBL" id="JACHBX010000001">
    <property type="protein sequence ID" value="MBB6132915.1"/>
    <property type="molecule type" value="Genomic_DNA"/>
</dbReference>